<dbReference type="STRING" id="765440.A0A0C3BXT2"/>
<dbReference type="AlphaFoldDB" id="A0A0C3BXT2"/>
<keyword evidence="2" id="KW-1185">Reference proteome</keyword>
<evidence type="ECO:0000313" key="1">
    <source>
        <dbReference type="EMBL" id="KIM82142.1"/>
    </source>
</evidence>
<reference evidence="1 2" key="1">
    <citation type="submission" date="2014-04" db="EMBL/GenBank/DDBJ databases">
        <authorList>
            <consortium name="DOE Joint Genome Institute"/>
            <person name="Kuo A."/>
            <person name="Tarkka M."/>
            <person name="Buscot F."/>
            <person name="Kohler A."/>
            <person name="Nagy L.G."/>
            <person name="Floudas D."/>
            <person name="Copeland A."/>
            <person name="Barry K.W."/>
            <person name="Cichocki N."/>
            <person name="Veneault-Fourrey C."/>
            <person name="LaButti K."/>
            <person name="Lindquist E.A."/>
            <person name="Lipzen A."/>
            <person name="Lundell T."/>
            <person name="Morin E."/>
            <person name="Murat C."/>
            <person name="Sun H."/>
            <person name="Tunlid A."/>
            <person name="Henrissat B."/>
            <person name="Grigoriev I.V."/>
            <person name="Hibbett D.S."/>
            <person name="Martin F."/>
            <person name="Nordberg H.P."/>
            <person name="Cantor M.N."/>
            <person name="Hua S.X."/>
        </authorList>
    </citation>
    <scope>NUCLEOTIDE SEQUENCE [LARGE SCALE GENOMIC DNA]</scope>
    <source>
        <strain evidence="1 2">F 1598</strain>
    </source>
</reference>
<sequence length="57" mass="6537">KWIAWRSIPGQKSDGWDIEWLEMVTVELALRTIIDAGFKDIHLIFWSDNSGVIGALH</sequence>
<organism evidence="1 2">
    <name type="scientific">Piloderma croceum (strain F 1598)</name>
    <dbReference type="NCBI Taxonomy" id="765440"/>
    <lineage>
        <taxon>Eukaryota</taxon>
        <taxon>Fungi</taxon>
        <taxon>Dikarya</taxon>
        <taxon>Basidiomycota</taxon>
        <taxon>Agaricomycotina</taxon>
        <taxon>Agaricomycetes</taxon>
        <taxon>Agaricomycetidae</taxon>
        <taxon>Atheliales</taxon>
        <taxon>Atheliaceae</taxon>
        <taxon>Piloderma</taxon>
    </lineage>
</organism>
<proteinExistence type="predicted"/>
<accession>A0A0C3BXT2</accession>
<dbReference type="EMBL" id="KN832995">
    <property type="protein sequence ID" value="KIM82142.1"/>
    <property type="molecule type" value="Genomic_DNA"/>
</dbReference>
<dbReference type="HOGENOM" id="CLU_3002132_0_0_1"/>
<dbReference type="OrthoDB" id="3255824at2759"/>
<name>A0A0C3BXT2_PILCF</name>
<dbReference type="Proteomes" id="UP000054166">
    <property type="component" value="Unassembled WGS sequence"/>
</dbReference>
<protein>
    <submittedName>
        <fullName evidence="1">Uncharacterized protein</fullName>
    </submittedName>
</protein>
<feature type="non-terminal residue" evidence="1">
    <location>
        <position position="57"/>
    </location>
</feature>
<reference evidence="2" key="2">
    <citation type="submission" date="2015-01" db="EMBL/GenBank/DDBJ databases">
        <title>Evolutionary Origins and Diversification of the Mycorrhizal Mutualists.</title>
        <authorList>
            <consortium name="DOE Joint Genome Institute"/>
            <consortium name="Mycorrhizal Genomics Consortium"/>
            <person name="Kohler A."/>
            <person name="Kuo A."/>
            <person name="Nagy L.G."/>
            <person name="Floudas D."/>
            <person name="Copeland A."/>
            <person name="Barry K.W."/>
            <person name="Cichocki N."/>
            <person name="Veneault-Fourrey C."/>
            <person name="LaButti K."/>
            <person name="Lindquist E.A."/>
            <person name="Lipzen A."/>
            <person name="Lundell T."/>
            <person name="Morin E."/>
            <person name="Murat C."/>
            <person name="Riley R."/>
            <person name="Ohm R."/>
            <person name="Sun H."/>
            <person name="Tunlid A."/>
            <person name="Henrissat B."/>
            <person name="Grigoriev I.V."/>
            <person name="Hibbett D.S."/>
            <person name="Martin F."/>
        </authorList>
    </citation>
    <scope>NUCLEOTIDE SEQUENCE [LARGE SCALE GENOMIC DNA]</scope>
    <source>
        <strain evidence="2">F 1598</strain>
    </source>
</reference>
<feature type="non-terminal residue" evidence="1">
    <location>
        <position position="1"/>
    </location>
</feature>
<evidence type="ECO:0000313" key="2">
    <source>
        <dbReference type="Proteomes" id="UP000054166"/>
    </source>
</evidence>
<gene>
    <name evidence="1" type="ORF">PILCRDRAFT_50145</name>
</gene>
<dbReference type="InParanoid" id="A0A0C3BXT2"/>